<dbReference type="PANTHER" id="PTHR30069:SF29">
    <property type="entry name" value="HEMOGLOBIN AND HEMOGLOBIN-HAPTOGLOBIN-BINDING PROTEIN 1-RELATED"/>
    <property type="match status" value="1"/>
</dbReference>
<evidence type="ECO:0000313" key="10">
    <source>
        <dbReference type="EMBL" id="GAA0880795.1"/>
    </source>
</evidence>
<keyword evidence="3 8" id="KW-1134">Transmembrane beta strand</keyword>
<keyword evidence="6 8" id="KW-0472">Membrane</keyword>
<reference evidence="10 11" key="1">
    <citation type="journal article" date="2019" name="Int. J. Syst. Evol. Microbiol.">
        <title>The Global Catalogue of Microorganisms (GCM) 10K type strain sequencing project: providing services to taxonomists for standard genome sequencing and annotation.</title>
        <authorList>
            <consortium name="The Broad Institute Genomics Platform"/>
            <consortium name="The Broad Institute Genome Sequencing Center for Infectious Disease"/>
            <person name="Wu L."/>
            <person name="Ma J."/>
        </authorList>
    </citation>
    <scope>NUCLEOTIDE SEQUENCE [LARGE SCALE GENOMIC DNA]</scope>
    <source>
        <strain evidence="10 11">JCM 16112</strain>
    </source>
</reference>
<dbReference type="InterPro" id="IPR037066">
    <property type="entry name" value="Plug_dom_sf"/>
</dbReference>
<evidence type="ECO:0000256" key="1">
    <source>
        <dbReference type="ARBA" id="ARBA00004571"/>
    </source>
</evidence>
<evidence type="ECO:0000256" key="6">
    <source>
        <dbReference type="ARBA" id="ARBA00023136"/>
    </source>
</evidence>
<evidence type="ECO:0000313" key="11">
    <source>
        <dbReference type="Proteomes" id="UP001500469"/>
    </source>
</evidence>
<evidence type="ECO:0000256" key="5">
    <source>
        <dbReference type="ARBA" id="ARBA00022729"/>
    </source>
</evidence>
<evidence type="ECO:0000256" key="4">
    <source>
        <dbReference type="ARBA" id="ARBA00022692"/>
    </source>
</evidence>
<protein>
    <submittedName>
        <fullName evidence="10">SusC/RagA family TonB-linked outer membrane protein</fullName>
    </submittedName>
</protein>
<comment type="similarity">
    <text evidence="8">Belongs to the TonB-dependent receptor family.</text>
</comment>
<keyword evidence="4 8" id="KW-0812">Transmembrane</keyword>
<keyword evidence="2 8" id="KW-0813">Transport</keyword>
<dbReference type="Gene3D" id="2.60.40.1120">
    <property type="entry name" value="Carboxypeptidase-like, regulatory domain"/>
    <property type="match status" value="1"/>
</dbReference>
<proteinExistence type="inferred from homology"/>
<dbReference type="RefSeq" id="WP_343854344.1">
    <property type="nucleotide sequence ID" value="NZ_BAAAFI010000047.1"/>
</dbReference>
<dbReference type="Proteomes" id="UP001500469">
    <property type="component" value="Unassembled WGS sequence"/>
</dbReference>
<comment type="caution">
    <text evidence="10">The sequence shown here is derived from an EMBL/GenBank/DDBJ whole genome shotgun (WGS) entry which is preliminary data.</text>
</comment>
<gene>
    <name evidence="10" type="ORF">GCM10009119_37650</name>
</gene>
<dbReference type="Pfam" id="PF07715">
    <property type="entry name" value="Plug"/>
    <property type="match status" value="1"/>
</dbReference>
<evidence type="ECO:0000256" key="7">
    <source>
        <dbReference type="ARBA" id="ARBA00023237"/>
    </source>
</evidence>
<sequence>MKSITTPLQHKKLFTFLVAVFLFGVSILDGFAQSRISGTVEDESGLSLPGVTVLVAGTTSGTVTDIDGKFDITVPQGSTHLSFSYIGYLTQEIEIGSQSTIRIVLREDSQNLDEVVVTALGVQRERKELGYTVQALKADELITTQDNNIVNALSGKVAGVQVTSSGSQIGASSRIIIRGNASFAGNQPLFVVDGIPIDNTSTNLGGSGGLDYGNAAADIDPESIESLTVLKGANAAALYGNRAANGVILIETKKGKKAKQGLGVEFNTSMVFDVPSYFMNFQNEYGIGSRGAEYDWQQYLERNPTSTLTYNEYAKQFGYNYVNGIGGGVNENGQAWGPRFDSGLLLDQWIKGPNSPWESNPDNIKDNYFQTATNFINQIAVTARGKEAYGRVAFSNRKMEGNFFNTDQTVNTLNANLTLTPHERLTIGTNFNYVNRHSDNMPVVSYGSMTKMAWGAFRNIPLDEVKKVYDEFENEMGSGYNRNENNFYYDLIQTNSLNRERFYGNVNAAYHINDWLSANLIAGLDYYDEFRKSITMSRTRANINNARGGQFSQTDLSRQEFNTDFRLDINKEFGSDFALIALVGGNFRQNKYSSMTLSAPDLNVPDLFNIGNVKGTPGTGMYDSQKENMSIYSSASVGYKGYLYVGVTGRNDWSSTLPEENRSYFYPSGNVSLTLTDALDIKTKNFSHLQLRASVAQVGSDTDPYQLMGTYSTSYYNNIALFNPSAVKPPANLKPEMTTSTEIGADFRFFSDRLSLDATYYKQVTEDMILNVPTARSTGFASQLINAAKIENNGIELILRASVMEKGDFRWNATLNWAKNNSTVVELYGGLESITINSGFGGARLVGTPGQPWGDISGLPYVRNENGEIMIAANGTPMTTSQQQILGNVTPKWIGGLQNTFTYKRISVGALLDWRKGGDFFSGTYWHSYPTGAFTNTIQNNVREEGIIVDGVKGDGSPNDVRIGAQDYYNGSWVWNNHEYSIIDGSYLKLRELTLGYTFSVGKLQNVAVSAFGRNLAIIHRSEKAKELGLDPEAASQMGGGENGTGFENFMAPTSRSYGFNLRLNF</sequence>
<dbReference type="InterPro" id="IPR012910">
    <property type="entry name" value="Plug_dom"/>
</dbReference>
<dbReference type="InterPro" id="IPR008969">
    <property type="entry name" value="CarboxyPept-like_regulatory"/>
</dbReference>
<dbReference type="Gene3D" id="2.40.170.20">
    <property type="entry name" value="TonB-dependent receptor, beta-barrel domain"/>
    <property type="match status" value="1"/>
</dbReference>
<dbReference type="PROSITE" id="PS52016">
    <property type="entry name" value="TONB_DEPENDENT_REC_3"/>
    <property type="match status" value="1"/>
</dbReference>
<dbReference type="InterPro" id="IPR036942">
    <property type="entry name" value="Beta-barrel_TonB_sf"/>
</dbReference>
<feature type="domain" description="TonB-dependent receptor plug" evidence="9">
    <location>
        <begin position="127"/>
        <end position="247"/>
    </location>
</feature>
<dbReference type="Pfam" id="PF13715">
    <property type="entry name" value="CarbopepD_reg_2"/>
    <property type="match status" value="1"/>
</dbReference>
<dbReference type="NCBIfam" id="TIGR04057">
    <property type="entry name" value="SusC_RagA_signa"/>
    <property type="match status" value="1"/>
</dbReference>
<dbReference type="PANTHER" id="PTHR30069">
    <property type="entry name" value="TONB-DEPENDENT OUTER MEMBRANE RECEPTOR"/>
    <property type="match status" value="1"/>
</dbReference>
<accession>A0ABN1N4E8</accession>
<keyword evidence="7 8" id="KW-0998">Cell outer membrane</keyword>
<evidence type="ECO:0000259" key="9">
    <source>
        <dbReference type="Pfam" id="PF07715"/>
    </source>
</evidence>
<dbReference type="SUPFAM" id="SSF49464">
    <property type="entry name" value="Carboxypeptidase regulatory domain-like"/>
    <property type="match status" value="1"/>
</dbReference>
<keyword evidence="11" id="KW-1185">Reference proteome</keyword>
<dbReference type="SUPFAM" id="SSF56935">
    <property type="entry name" value="Porins"/>
    <property type="match status" value="1"/>
</dbReference>
<dbReference type="InterPro" id="IPR039426">
    <property type="entry name" value="TonB-dep_rcpt-like"/>
</dbReference>
<dbReference type="Gene3D" id="2.170.130.10">
    <property type="entry name" value="TonB-dependent receptor, plug domain"/>
    <property type="match status" value="1"/>
</dbReference>
<name>A0ABN1N4E8_9BACT</name>
<dbReference type="InterPro" id="IPR023996">
    <property type="entry name" value="TonB-dep_OMP_SusC/RagA"/>
</dbReference>
<dbReference type="NCBIfam" id="TIGR04056">
    <property type="entry name" value="OMP_RagA_SusC"/>
    <property type="match status" value="1"/>
</dbReference>
<evidence type="ECO:0000256" key="3">
    <source>
        <dbReference type="ARBA" id="ARBA00022452"/>
    </source>
</evidence>
<comment type="subcellular location">
    <subcellularLocation>
        <location evidence="1 8">Cell outer membrane</location>
        <topology evidence="1 8">Multi-pass membrane protein</topology>
    </subcellularLocation>
</comment>
<dbReference type="EMBL" id="BAAAFI010000047">
    <property type="protein sequence ID" value="GAA0880795.1"/>
    <property type="molecule type" value="Genomic_DNA"/>
</dbReference>
<dbReference type="InterPro" id="IPR023997">
    <property type="entry name" value="TonB-dep_OMP_SusC/RagA_CS"/>
</dbReference>
<evidence type="ECO:0000256" key="8">
    <source>
        <dbReference type="PROSITE-ProRule" id="PRU01360"/>
    </source>
</evidence>
<keyword evidence="5" id="KW-0732">Signal</keyword>
<evidence type="ECO:0000256" key="2">
    <source>
        <dbReference type="ARBA" id="ARBA00022448"/>
    </source>
</evidence>
<organism evidence="10 11">
    <name type="scientific">Algoriphagus jejuensis</name>
    <dbReference type="NCBI Taxonomy" id="419934"/>
    <lineage>
        <taxon>Bacteria</taxon>
        <taxon>Pseudomonadati</taxon>
        <taxon>Bacteroidota</taxon>
        <taxon>Cytophagia</taxon>
        <taxon>Cytophagales</taxon>
        <taxon>Cyclobacteriaceae</taxon>
        <taxon>Algoriphagus</taxon>
    </lineage>
</organism>